<protein>
    <recommendedName>
        <fullName evidence="1">PocR domain-containing protein</fullName>
    </recommendedName>
</protein>
<accession>A0A0F9IT61</accession>
<dbReference type="Pfam" id="PF10114">
    <property type="entry name" value="PocR"/>
    <property type="match status" value="1"/>
</dbReference>
<organism evidence="2">
    <name type="scientific">marine sediment metagenome</name>
    <dbReference type="NCBI Taxonomy" id="412755"/>
    <lineage>
        <taxon>unclassified sequences</taxon>
        <taxon>metagenomes</taxon>
        <taxon>ecological metagenomes</taxon>
    </lineage>
</organism>
<comment type="caution">
    <text evidence="2">The sequence shown here is derived from an EMBL/GenBank/DDBJ whole genome shotgun (WGS) entry which is preliminary data.</text>
</comment>
<feature type="domain" description="PocR" evidence="1">
    <location>
        <begin position="5"/>
        <end position="81"/>
    </location>
</feature>
<reference evidence="2" key="1">
    <citation type="journal article" date="2015" name="Nature">
        <title>Complex archaea that bridge the gap between prokaryotes and eukaryotes.</title>
        <authorList>
            <person name="Spang A."/>
            <person name="Saw J.H."/>
            <person name="Jorgensen S.L."/>
            <person name="Zaremba-Niedzwiedzka K."/>
            <person name="Martijn J."/>
            <person name="Lind A.E."/>
            <person name="van Eijk R."/>
            <person name="Schleper C."/>
            <person name="Guy L."/>
            <person name="Ettema T.J."/>
        </authorList>
    </citation>
    <scope>NUCLEOTIDE SEQUENCE</scope>
</reference>
<name>A0A0F9IT61_9ZZZZ</name>
<gene>
    <name evidence="2" type="ORF">LCGC14_1540770</name>
</gene>
<dbReference type="AlphaFoldDB" id="A0A0F9IT61"/>
<evidence type="ECO:0000259" key="1">
    <source>
        <dbReference type="Pfam" id="PF10114"/>
    </source>
</evidence>
<sequence length="91" mass="10384">MNFEKKIHTETGLDCNIFNPDGYRITEFKKWVNRLCPVIKDNDKGQSYICAIAHMNLAAQAKQQKKTVIEECDAGLVKLVVIPEHLKPDLN</sequence>
<evidence type="ECO:0000313" key="2">
    <source>
        <dbReference type="EMBL" id="KKM60543.1"/>
    </source>
</evidence>
<dbReference type="InterPro" id="IPR018771">
    <property type="entry name" value="PocR_dom"/>
</dbReference>
<proteinExistence type="predicted"/>
<dbReference type="EMBL" id="LAZR01011659">
    <property type="protein sequence ID" value="KKM60543.1"/>
    <property type="molecule type" value="Genomic_DNA"/>
</dbReference>